<organism evidence="3 4">
    <name type="scientific">Brachybacterium phenoliresistens</name>
    <dbReference type="NCBI Taxonomy" id="396014"/>
    <lineage>
        <taxon>Bacteria</taxon>
        <taxon>Bacillati</taxon>
        <taxon>Actinomycetota</taxon>
        <taxon>Actinomycetes</taxon>
        <taxon>Micrococcales</taxon>
        <taxon>Dermabacteraceae</taxon>
        <taxon>Brachybacterium</taxon>
    </lineage>
</organism>
<comment type="caution">
    <text evidence="3">The sequence shown here is derived from an EMBL/GenBank/DDBJ whole genome shotgun (WGS) entry which is preliminary data.</text>
</comment>
<keyword evidence="2" id="KW-0472">Membrane</keyword>
<evidence type="ECO:0000256" key="1">
    <source>
        <dbReference type="SAM" id="MobiDB-lite"/>
    </source>
</evidence>
<dbReference type="AlphaFoldDB" id="Z9JPL7"/>
<accession>Z9JPL7</accession>
<evidence type="ECO:0000256" key="2">
    <source>
        <dbReference type="SAM" id="Phobius"/>
    </source>
</evidence>
<sequence>MTAAAHRPAPAAPAGAPTRRRAPGPTSAAGYLSGATDLVLRALAIQAVWVLGTLAGGIVLGWGPATAAAVDTAARAARGEVFSLRRAALAWRRAFWRSQVTMTLPGLLVLLALATLIARDAPLLATAPAAAAGAVLVLSLLHVPGIEERYDVPVTQVLGRAAVLALAQLPTTLILAAALALWAAICGALPGLVPFLGAAVPLLIAQHLVDRSLDRNEDLLARRSP</sequence>
<feature type="transmembrane region" description="Helical" evidence="2">
    <location>
        <begin position="123"/>
        <end position="141"/>
    </location>
</feature>
<keyword evidence="2" id="KW-1133">Transmembrane helix</keyword>
<dbReference type="RefSeq" id="WP_051487166.1">
    <property type="nucleotide sequence ID" value="NZ_KK070009.1"/>
</dbReference>
<evidence type="ECO:0000313" key="3">
    <source>
        <dbReference type="EMBL" id="EWS79692.1"/>
    </source>
</evidence>
<feature type="region of interest" description="Disordered" evidence="1">
    <location>
        <begin position="1"/>
        <end position="27"/>
    </location>
</feature>
<dbReference type="STRING" id="396014.BF93_10170"/>
<dbReference type="OrthoDB" id="9845048at2"/>
<proteinExistence type="predicted"/>
<feature type="transmembrane region" description="Helical" evidence="2">
    <location>
        <begin position="94"/>
        <end position="117"/>
    </location>
</feature>
<dbReference type="PATRIC" id="fig|396014.3.peg.3525"/>
<protein>
    <submittedName>
        <fullName evidence="3">Uncharacterized protein</fullName>
    </submittedName>
</protein>
<dbReference type="Proteomes" id="UP000023067">
    <property type="component" value="Unassembled WGS sequence"/>
</dbReference>
<dbReference type="Pfam" id="PF04854">
    <property type="entry name" value="DUF624"/>
    <property type="match status" value="1"/>
</dbReference>
<keyword evidence="4" id="KW-1185">Reference proteome</keyword>
<dbReference type="EMBL" id="JDYK01000027">
    <property type="protein sequence ID" value="EWS79692.1"/>
    <property type="molecule type" value="Genomic_DNA"/>
</dbReference>
<feature type="transmembrane region" description="Helical" evidence="2">
    <location>
        <begin position="162"/>
        <end position="185"/>
    </location>
</feature>
<keyword evidence="2" id="KW-0812">Transmembrane</keyword>
<dbReference type="eggNOG" id="COG5578">
    <property type="taxonomic scope" value="Bacteria"/>
</dbReference>
<feature type="transmembrane region" description="Helical" evidence="2">
    <location>
        <begin position="191"/>
        <end position="209"/>
    </location>
</feature>
<evidence type="ECO:0000313" key="4">
    <source>
        <dbReference type="Proteomes" id="UP000023067"/>
    </source>
</evidence>
<dbReference type="HOGENOM" id="CLU_1227986_0_0_11"/>
<name>Z9JPL7_9MICO</name>
<dbReference type="InterPro" id="IPR006938">
    <property type="entry name" value="DUF624"/>
</dbReference>
<gene>
    <name evidence="3" type="ORF">BF93_10170</name>
</gene>
<reference evidence="3 4" key="1">
    <citation type="submission" date="2014-02" db="EMBL/GenBank/DDBJ databases">
        <title>Genome sequence of Brachybacterium phenoliresistens strain W13A50.</title>
        <authorList>
            <person name="Wang X."/>
        </authorList>
    </citation>
    <scope>NUCLEOTIDE SEQUENCE [LARGE SCALE GENOMIC DNA]</scope>
    <source>
        <strain evidence="3 4">W13A50</strain>
    </source>
</reference>